<proteinExistence type="predicted"/>
<organism evidence="1 2">
    <name type="scientific">Streptomyces violaceusniger</name>
    <dbReference type="NCBI Taxonomy" id="68280"/>
    <lineage>
        <taxon>Bacteria</taxon>
        <taxon>Bacillati</taxon>
        <taxon>Actinomycetota</taxon>
        <taxon>Actinomycetes</taxon>
        <taxon>Kitasatosporales</taxon>
        <taxon>Streptomycetaceae</taxon>
        <taxon>Streptomyces</taxon>
        <taxon>Streptomyces violaceusniger group</taxon>
    </lineage>
</organism>
<dbReference type="EMBL" id="BJHW01000001">
    <property type="protein sequence ID" value="GDY49844.1"/>
    <property type="molecule type" value="Genomic_DNA"/>
</dbReference>
<gene>
    <name evidence="1" type="ORF">SVIO_004670</name>
</gene>
<evidence type="ECO:0000313" key="1">
    <source>
        <dbReference type="EMBL" id="GDY49844.1"/>
    </source>
</evidence>
<evidence type="ECO:0000313" key="2">
    <source>
        <dbReference type="Proteomes" id="UP000301309"/>
    </source>
</evidence>
<dbReference type="AlphaFoldDB" id="A0A4D4KNX5"/>
<comment type="caution">
    <text evidence="1">The sequence shown here is derived from an EMBL/GenBank/DDBJ whole genome shotgun (WGS) entry which is preliminary data.</text>
</comment>
<accession>A0A4D4KNX5</accession>
<protein>
    <submittedName>
        <fullName evidence="1">Uncharacterized protein</fullName>
    </submittedName>
</protein>
<keyword evidence="2" id="KW-1185">Reference proteome</keyword>
<sequence length="102" mass="10976">MLTLVRPAPDSAVVMDSADVSVEAGLADVVTLQRRRQARISVHDEESFFLDTLSEYQWARDAAGLAPTTLDGLIKPVIEVCEFYGTAQSSAGRSPGGRKPGR</sequence>
<name>A0A4D4KNX5_STRVO</name>
<dbReference type="Proteomes" id="UP000301309">
    <property type="component" value="Unassembled WGS sequence"/>
</dbReference>
<dbReference type="RefSeq" id="WP_425587120.1">
    <property type="nucleotide sequence ID" value="NZ_BAAASO010000053.1"/>
</dbReference>
<reference evidence="1 2" key="1">
    <citation type="journal article" date="2020" name="Int. J. Syst. Evol. Microbiol.">
        <title>Reclassification of Streptomyces castelarensis and Streptomyces sporoclivatus as later heterotypic synonyms of Streptomyces antimycoticus.</title>
        <authorList>
            <person name="Komaki H."/>
            <person name="Tamura T."/>
        </authorList>
    </citation>
    <scope>NUCLEOTIDE SEQUENCE [LARGE SCALE GENOMIC DNA]</scope>
    <source>
        <strain evidence="1 2">NBRC 13459</strain>
    </source>
</reference>